<dbReference type="SUPFAM" id="SSF52540">
    <property type="entry name" value="P-loop containing nucleoside triphosphate hydrolases"/>
    <property type="match status" value="1"/>
</dbReference>
<comment type="caution">
    <text evidence="5">The sequence shown here is derived from an EMBL/GenBank/DDBJ whole genome shotgun (WGS) entry which is preliminary data.</text>
</comment>
<dbReference type="CDD" id="cd06170">
    <property type="entry name" value="LuxR_C_like"/>
    <property type="match status" value="1"/>
</dbReference>
<dbReference type="Gene3D" id="3.40.50.300">
    <property type="entry name" value="P-loop containing nucleotide triphosphate hydrolases"/>
    <property type="match status" value="1"/>
</dbReference>
<proteinExistence type="predicted"/>
<dbReference type="InterPro" id="IPR036388">
    <property type="entry name" value="WH-like_DNA-bd_sf"/>
</dbReference>
<dbReference type="PANTHER" id="PTHR16305:SF35">
    <property type="entry name" value="TRANSCRIPTIONAL ACTIVATOR DOMAIN"/>
    <property type="match status" value="1"/>
</dbReference>
<name>A0ABV9VSJ7_9ACTN</name>
<reference evidence="6" key="1">
    <citation type="journal article" date="2019" name="Int. J. Syst. Evol. Microbiol.">
        <title>The Global Catalogue of Microorganisms (GCM) 10K type strain sequencing project: providing services to taxonomists for standard genome sequencing and annotation.</title>
        <authorList>
            <consortium name="The Broad Institute Genomics Platform"/>
            <consortium name="The Broad Institute Genome Sequencing Center for Infectious Disease"/>
            <person name="Wu L."/>
            <person name="Ma J."/>
        </authorList>
    </citation>
    <scope>NUCLEOTIDE SEQUENCE [LARGE SCALE GENOMIC DNA]</scope>
    <source>
        <strain evidence="6">CGMCC 4.7152</strain>
    </source>
</reference>
<protein>
    <submittedName>
        <fullName evidence="5">AAA family ATPase</fullName>
    </submittedName>
</protein>
<evidence type="ECO:0000313" key="6">
    <source>
        <dbReference type="Proteomes" id="UP001595912"/>
    </source>
</evidence>
<evidence type="ECO:0000259" key="4">
    <source>
        <dbReference type="PROSITE" id="PS50043"/>
    </source>
</evidence>
<accession>A0ABV9VSJ7</accession>
<dbReference type="InterPro" id="IPR000792">
    <property type="entry name" value="Tscrpt_reg_LuxR_C"/>
</dbReference>
<keyword evidence="6" id="KW-1185">Reference proteome</keyword>
<organism evidence="5 6">
    <name type="scientific">Dactylosporangium cerinum</name>
    <dbReference type="NCBI Taxonomy" id="1434730"/>
    <lineage>
        <taxon>Bacteria</taxon>
        <taxon>Bacillati</taxon>
        <taxon>Actinomycetota</taxon>
        <taxon>Actinomycetes</taxon>
        <taxon>Micromonosporales</taxon>
        <taxon>Micromonosporaceae</taxon>
        <taxon>Dactylosporangium</taxon>
    </lineage>
</organism>
<dbReference type="InterPro" id="IPR016032">
    <property type="entry name" value="Sig_transdc_resp-reg_C-effctor"/>
</dbReference>
<dbReference type="RefSeq" id="WP_380115781.1">
    <property type="nucleotide sequence ID" value="NZ_JBHSIU010000018.1"/>
</dbReference>
<dbReference type="SMART" id="SM00421">
    <property type="entry name" value="HTH_LUXR"/>
    <property type="match status" value="1"/>
</dbReference>
<dbReference type="PROSITE" id="PS50043">
    <property type="entry name" value="HTH_LUXR_2"/>
    <property type="match status" value="1"/>
</dbReference>
<feature type="region of interest" description="Disordered" evidence="3">
    <location>
        <begin position="1"/>
        <end position="25"/>
    </location>
</feature>
<dbReference type="InterPro" id="IPR027417">
    <property type="entry name" value="P-loop_NTPase"/>
</dbReference>
<evidence type="ECO:0000313" key="5">
    <source>
        <dbReference type="EMBL" id="MFC4999370.1"/>
    </source>
</evidence>
<gene>
    <name evidence="5" type="ORF">ACFPIJ_16155</name>
</gene>
<keyword evidence="2" id="KW-0067">ATP-binding</keyword>
<dbReference type="Gene3D" id="1.10.10.10">
    <property type="entry name" value="Winged helix-like DNA-binding domain superfamily/Winged helix DNA-binding domain"/>
    <property type="match status" value="1"/>
</dbReference>
<dbReference type="PRINTS" id="PR00038">
    <property type="entry name" value="HTHLUXR"/>
</dbReference>
<dbReference type="PROSITE" id="PS00622">
    <property type="entry name" value="HTH_LUXR_1"/>
    <property type="match status" value="1"/>
</dbReference>
<dbReference type="SUPFAM" id="SSF46894">
    <property type="entry name" value="C-terminal effector domain of the bipartite response regulators"/>
    <property type="match status" value="1"/>
</dbReference>
<dbReference type="Pfam" id="PF13191">
    <property type="entry name" value="AAA_16"/>
    <property type="match status" value="1"/>
</dbReference>
<dbReference type="InterPro" id="IPR041664">
    <property type="entry name" value="AAA_16"/>
</dbReference>
<evidence type="ECO:0000256" key="3">
    <source>
        <dbReference type="SAM" id="MobiDB-lite"/>
    </source>
</evidence>
<evidence type="ECO:0000256" key="1">
    <source>
        <dbReference type="ARBA" id="ARBA00022741"/>
    </source>
</evidence>
<sequence>MIDADASRRDGHHHTGHPVGSRPGVELLGRADELELIDSLLAGRGHACPGLILRGDPGVGKTALLDVAAARAEAAGTRVLRASGVAFETEIGLSALHQLIYPLSDLVDRLVGHHRDVLRHVLGLGAGSSHDPLVVSTAVRALLREAAAERPLLVLIDDVPWIDRASATVLGFSVRRIGDDPITFLAAARIDADCIFDQAGLPEREIGPLAEPQAATLLDARYPDLAPPVRRRLLAEAAGIPLALRELPASLTDRLRRGQDPLPAHLPLNRRLMAALAAEIQALPAPTRTLLLLAALEADGRMATIRAAAQDSMDVDDLTPARQANLIRVDMSADVVSFRYPLIRSAIVQLSSQRERRTAHLALAAALTDDPSRRAWHLAAAATGPDEVAARALEEAAKAAWQRGALPRAATRALDDATISDQRHGASAAVAALIRAGELSPHAADRCRRLVEAAFLANMTGQFDQVPRLLAAAGQAQDSPTGLIFAVTAYLLTAVEGDVDAAHQLLARALDDVGEAPGPNDWDAYGILFTLLLVGIYGARPEPWELLNSALTRFAPQTVTPFRLCYDAFVDPARTAGTVREGLARAFAALPADAAPWQILPLAYAAVGVDALSDYRRVVRRMVEHERDGGAITMVTAGLLLLCIDSYHRGQWDEAEDLAREGLDLAAAHGYHLLEGQHRVHLAYLAAGRGNVELARTLDEITTWAAPRRVGMTQASAGHTRTLMALGQGDYEGAHAHATQVNPAGDPNTGVPGRWTLLDLVEAAVRTGRTAQARANVAAAQQAGIDRISTRTALITAGAAALAADDEQAGPLFEAALSLPEADRWPFEQARIQLAYGQRLRRTRDTARARSQLRAALATLERLGARPWATRARNELRATGIATVAGPDVGVALTAQERQIATLAATGLTNKQVGQRLHLSHRTVGGHLHRIFPKLGITSRAALRDALETITPGGDEHAP</sequence>
<feature type="domain" description="HTH luxR-type" evidence="4">
    <location>
        <begin position="886"/>
        <end position="951"/>
    </location>
</feature>
<dbReference type="Pfam" id="PF00196">
    <property type="entry name" value="GerE"/>
    <property type="match status" value="1"/>
</dbReference>
<dbReference type="PANTHER" id="PTHR16305">
    <property type="entry name" value="TESTICULAR SOLUBLE ADENYLYL CYCLASE"/>
    <property type="match status" value="1"/>
</dbReference>
<dbReference type="Proteomes" id="UP001595912">
    <property type="component" value="Unassembled WGS sequence"/>
</dbReference>
<keyword evidence="1" id="KW-0547">Nucleotide-binding</keyword>
<evidence type="ECO:0000256" key="2">
    <source>
        <dbReference type="ARBA" id="ARBA00022840"/>
    </source>
</evidence>
<dbReference type="EMBL" id="JBHSIU010000018">
    <property type="protein sequence ID" value="MFC4999370.1"/>
    <property type="molecule type" value="Genomic_DNA"/>
</dbReference>